<gene>
    <name evidence="2" type="ORF">HNR23_001014</name>
</gene>
<evidence type="ECO:0000256" key="1">
    <source>
        <dbReference type="SAM" id="MobiDB-lite"/>
    </source>
</evidence>
<protein>
    <submittedName>
        <fullName evidence="2">Uncharacterized protein</fullName>
    </submittedName>
</protein>
<name>A0A7W9YF64_9ACTN</name>
<evidence type="ECO:0000313" key="3">
    <source>
        <dbReference type="Proteomes" id="UP000546642"/>
    </source>
</evidence>
<reference evidence="2 3" key="1">
    <citation type="submission" date="2020-08" db="EMBL/GenBank/DDBJ databases">
        <title>Sequencing the genomes of 1000 actinobacteria strains.</title>
        <authorList>
            <person name="Klenk H.-P."/>
        </authorList>
    </citation>
    <scope>NUCLEOTIDE SEQUENCE [LARGE SCALE GENOMIC DNA]</scope>
    <source>
        <strain evidence="2 3">DSM 46659</strain>
    </source>
</reference>
<feature type="region of interest" description="Disordered" evidence="1">
    <location>
        <begin position="25"/>
        <end position="45"/>
    </location>
</feature>
<dbReference type="AlphaFoldDB" id="A0A7W9YF64"/>
<dbReference type="EMBL" id="JACHDS010000001">
    <property type="protein sequence ID" value="MBB6170954.1"/>
    <property type="molecule type" value="Genomic_DNA"/>
</dbReference>
<comment type="caution">
    <text evidence="2">The sequence shown here is derived from an EMBL/GenBank/DDBJ whole genome shotgun (WGS) entry which is preliminary data.</text>
</comment>
<proteinExistence type="predicted"/>
<evidence type="ECO:0000313" key="2">
    <source>
        <dbReference type="EMBL" id="MBB6170954.1"/>
    </source>
</evidence>
<sequence>MRARHTGERLWVCRECDAVWREGDDLSDPPFSSVAHDEPEGGVSWDDFHPVADAACAWDARARSVPGGRATSAHRAEGAPM</sequence>
<accession>A0A7W9YF64</accession>
<keyword evidence="3" id="KW-1185">Reference proteome</keyword>
<organism evidence="2 3">
    <name type="scientific">Nocardiopsis mwathae</name>
    <dbReference type="NCBI Taxonomy" id="1472723"/>
    <lineage>
        <taxon>Bacteria</taxon>
        <taxon>Bacillati</taxon>
        <taxon>Actinomycetota</taxon>
        <taxon>Actinomycetes</taxon>
        <taxon>Streptosporangiales</taxon>
        <taxon>Nocardiopsidaceae</taxon>
        <taxon>Nocardiopsis</taxon>
    </lineage>
</organism>
<dbReference type="RefSeq" id="WP_184073989.1">
    <property type="nucleotide sequence ID" value="NZ_JACHDS010000001.1"/>
</dbReference>
<dbReference type="Proteomes" id="UP000546642">
    <property type="component" value="Unassembled WGS sequence"/>
</dbReference>